<dbReference type="Pfam" id="PF14529">
    <property type="entry name" value="Exo_endo_phos_2"/>
    <property type="match status" value="1"/>
</dbReference>
<reference evidence="4" key="1">
    <citation type="submission" date="2017-02" db="UniProtKB">
        <authorList>
            <consortium name="WormBaseParasite"/>
        </authorList>
    </citation>
    <scope>IDENTIFICATION</scope>
</reference>
<evidence type="ECO:0000259" key="1">
    <source>
        <dbReference type="Pfam" id="PF14529"/>
    </source>
</evidence>
<dbReference type="GO" id="GO:0003824">
    <property type="term" value="F:catalytic activity"/>
    <property type="evidence" value="ECO:0007669"/>
    <property type="project" value="InterPro"/>
</dbReference>
<evidence type="ECO:0000313" key="2">
    <source>
        <dbReference type="EMBL" id="VDO17626.1"/>
    </source>
</evidence>
<dbReference type="Proteomes" id="UP000280834">
    <property type="component" value="Unassembled WGS sequence"/>
</dbReference>
<evidence type="ECO:0000313" key="4">
    <source>
        <dbReference type="WBParaSite" id="BTMF_0000579501-mRNA-1"/>
    </source>
</evidence>
<name>A0A0R3QHD0_9BILA</name>
<feature type="domain" description="Endonuclease/exonuclease/phosphatase" evidence="1">
    <location>
        <begin position="219"/>
        <end position="330"/>
    </location>
</feature>
<dbReference type="WBParaSite" id="BTMF_0000579501-mRNA-1">
    <property type="protein sequence ID" value="BTMF_0000579501-mRNA-1"/>
    <property type="gene ID" value="BTMF_0000579501"/>
</dbReference>
<accession>A0A0R3QHD0</accession>
<dbReference type="InterPro" id="IPR005135">
    <property type="entry name" value="Endo/exonuclease/phosphatase"/>
</dbReference>
<reference evidence="2 3" key="2">
    <citation type="submission" date="2018-11" db="EMBL/GenBank/DDBJ databases">
        <authorList>
            <consortium name="Pathogen Informatics"/>
        </authorList>
    </citation>
    <scope>NUCLEOTIDE SEQUENCE [LARGE SCALE GENOMIC DNA]</scope>
</reference>
<dbReference type="Gene3D" id="3.60.10.10">
    <property type="entry name" value="Endonuclease/exonuclease/phosphatase"/>
    <property type="match status" value="1"/>
</dbReference>
<dbReference type="STRING" id="42155.A0A0R3QHD0"/>
<protein>
    <submittedName>
        <fullName evidence="4">Endo/exonuclease/phosphatase domain-containing protein</fullName>
    </submittedName>
</protein>
<sequence>MCPAVPGVVSWATRTRIALPRKPWKNLWLLTPLSFLVKTRRLHLHLSPSAAWTVLTTTALSTLLVSHDIVDVASTIQQTLPSVHPSWHCSAADYQQWTLCHPLLILQSTLNLPRSQAFRRRAYRETSMAPPPELCILYANLNHAALANVQLLATASEVGADVLAISEPYLQDGRIPGSTWPLFVEGMAGLLFKPHLASVALRVPCSLPNVVCCRLRQLHLVAVYLPPSSDISESLSGLAGFVLALPGPVLVIGDFNATTSLIPGQMTSSRGEAFETFLYVTGLDLLDPGKPTWSRPGFTPRTLDYALCKELPHASCVVRDDLDSCSDHRILQLLVASVDATVRAPPQTHLDKPELERLIREMEVLVPSTFQSSDDVDSFVTDLTTQ</sequence>
<organism evidence="4">
    <name type="scientific">Brugia timori</name>
    <dbReference type="NCBI Taxonomy" id="42155"/>
    <lineage>
        <taxon>Eukaryota</taxon>
        <taxon>Metazoa</taxon>
        <taxon>Ecdysozoa</taxon>
        <taxon>Nematoda</taxon>
        <taxon>Chromadorea</taxon>
        <taxon>Rhabditida</taxon>
        <taxon>Spirurina</taxon>
        <taxon>Spiruromorpha</taxon>
        <taxon>Filarioidea</taxon>
        <taxon>Onchocercidae</taxon>
        <taxon>Brugia</taxon>
    </lineage>
</organism>
<gene>
    <name evidence="2" type="ORF">BTMF_LOCUS5058</name>
</gene>
<dbReference type="EMBL" id="UZAG01005262">
    <property type="protein sequence ID" value="VDO17626.1"/>
    <property type="molecule type" value="Genomic_DNA"/>
</dbReference>
<dbReference type="AlphaFoldDB" id="A0A0R3QHD0"/>
<proteinExistence type="predicted"/>
<dbReference type="SUPFAM" id="SSF56219">
    <property type="entry name" value="DNase I-like"/>
    <property type="match status" value="1"/>
</dbReference>
<dbReference type="InterPro" id="IPR036691">
    <property type="entry name" value="Endo/exonu/phosph_ase_sf"/>
</dbReference>
<evidence type="ECO:0000313" key="3">
    <source>
        <dbReference type="Proteomes" id="UP000280834"/>
    </source>
</evidence>
<keyword evidence="3" id="KW-1185">Reference proteome</keyword>